<dbReference type="Pfam" id="PF00593">
    <property type="entry name" value="TonB_dep_Rec_b-barrel"/>
    <property type="match status" value="1"/>
</dbReference>
<gene>
    <name evidence="15" type="ORF">CWI80_08110</name>
</gene>
<evidence type="ECO:0000313" key="15">
    <source>
        <dbReference type="EMBL" id="RUO72505.1"/>
    </source>
</evidence>
<organism evidence="15 16">
    <name type="scientific">Pseudidiomarina sediminum</name>
    <dbReference type="NCBI Taxonomy" id="431675"/>
    <lineage>
        <taxon>Bacteria</taxon>
        <taxon>Pseudomonadati</taxon>
        <taxon>Pseudomonadota</taxon>
        <taxon>Gammaproteobacteria</taxon>
        <taxon>Alteromonadales</taxon>
        <taxon>Idiomarinaceae</taxon>
        <taxon>Pseudidiomarina</taxon>
    </lineage>
</organism>
<feature type="domain" description="TonB-dependent receptor-like beta-barrel" evidence="13">
    <location>
        <begin position="249"/>
        <end position="703"/>
    </location>
</feature>
<keyword evidence="16" id="KW-1185">Reference proteome</keyword>
<keyword evidence="9 11" id="KW-0472">Membrane</keyword>
<comment type="caution">
    <text evidence="15">The sequence shown here is derived from an EMBL/GenBank/DDBJ whole genome shotgun (WGS) entry which is preliminary data.</text>
</comment>
<evidence type="ECO:0000256" key="12">
    <source>
        <dbReference type="RuleBase" id="RU003357"/>
    </source>
</evidence>
<evidence type="ECO:0000259" key="14">
    <source>
        <dbReference type="Pfam" id="PF07715"/>
    </source>
</evidence>
<keyword evidence="4" id="KW-0410">Iron transport</keyword>
<keyword evidence="6" id="KW-0408">Iron</keyword>
<comment type="similarity">
    <text evidence="11 12">Belongs to the TonB-dependent receptor family.</text>
</comment>
<dbReference type="GO" id="GO:0006826">
    <property type="term" value="P:iron ion transport"/>
    <property type="evidence" value="ECO:0007669"/>
    <property type="project" value="UniProtKB-KW"/>
</dbReference>
<dbReference type="PROSITE" id="PS52016">
    <property type="entry name" value="TONB_DEPENDENT_REC_3"/>
    <property type="match status" value="1"/>
</dbReference>
<dbReference type="InterPro" id="IPR012910">
    <property type="entry name" value="Plug_dom"/>
</dbReference>
<keyword evidence="7" id="KW-0406">Ion transport</keyword>
<keyword evidence="10 11" id="KW-0998">Cell outer membrane</keyword>
<dbReference type="InterPro" id="IPR039426">
    <property type="entry name" value="TonB-dep_rcpt-like"/>
</dbReference>
<protein>
    <submittedName>
        <fullName evidence="15">TonB-dependent receptor</fullName>
    </submittedName>
</protein>
<dbReference type="SUPFAM" id="SSF56935">
    <property type="entry name" value="Porins"/>
    <property type="match status" value="1"/>
</dbReference>
<dbReference type="InterPro" id="IPR036942">
    <property type="entry name" value="Beta-barrel_TonB_sf"/>
</dbReference>
<comment type="subcellular location">
    <subcellularLocation>
        <location evidence="1 11">Cell outer membrane</location>
        <topology evidence="1 11">Multi-pass membrane protein</topology>
    </subcellularLocation>
</comment>
<evidence type="ECO:0000256" key="9">
    <source>
        <dbReference type="ARBA" id="ARBA00023136"/>
    </source>
</evidence>
<dbReference type="Gene3D" id="2.40.170.20">
    <property type="entry name" value="TonB-dependent receptor, beta-barrel domain"/>
    <property type="match status" value="1"/>
</dbReference>
<sequence length="739" mass="81795">MKYNLLYKSMVCALFLSTPYHSVIAQEATEADEEKKKSLEVIMVTAERRSESIQETPMSITAFNEEMIEEGGITTIDNIAQQTPNLKINTFNISEPQLYIRGIGTTNDSAGSDPAVAVFIDDVYIGRPSGASMDLYDLERIEVLRGPQGTLYGRNSAGGAINLFTKKPHAYYDAKFGVSIGNEELWNLRGYVNGAITDNVFGKLTTNIRQRGGFAENVTTGQELEDEDTKSVRGQLLIEASSDVEVLLGFDYTDTSGNGSNRYLTRFDVDPIFPVQSIIDAQLASNASIGNDPRKSNSNLVQSTSKEIFGLQARVEAQLDWARFTSISAYRESESSWLQPLVPMLMIQDGGTGLYEINNGADQKADQLSQEFRLNAETDTLKWVAGLFFFKENIERDETFQTYFIPGLLPPAISEGDVSFFQDATSESAAAFGQITWDATDDLALTLGARYTDDKKSIDNIAVNNRDTAIGGIPLNGPGYSVEASESWSDTTYRATVDYNLTDNHLLYFTYSEGFKSGSFTGQQSSPIIAATPILPETSTNYEIGAKTEWFDNRLRLNVTYFQLDYEDLQTFTLVDGTTLVADNSNAEVSGFEADFALLVTENLKLTGTYAALDGEFVDGQHQGNETPRSPGTSWSLTPTYTMPFGSDGWLDFAVNFSYTDEYYIDTANDPRGLQDDVLLMDASIKYSPEAGDWDLSLWAKNIQDELYTVHSINGNLGGASEIYAPPRTFGITFNYYWF</sequence>
<dbReference type="STRING" id="1122124.GCA_000423165_01526"/>
<evidence type="ECO:0000256" key="6">
    <source>
        <dbReference type="ARBA" id="ARBA00023004"/>
    </source>
</evidence>
<evidence type="ECO:0000256" key="7">
    <source>
        <dbReference type="ARBA" id="ARBA00023065"/>
    </source>
</evidence>
<evidence type="ECO:0000256" key="8">
    <source>
        <dbReference type="ARBA" id="ARBA00023077"/>
    </source>
</evidence>
<dbReference type="PANTHER" id="PTHR32552">
    <property type="entry name" value="FERRICHROME IRON RECEPTOR-RELATED"/>
    <property type="match status" value="1"/>
</dbReference>
<keyword evidence="3 11" id="KW-1134">Transmembrane beta strand</keyword>
<dbReference type="EMBL" id="PIQE01000002">
    <property type="protein sequence ID" value="RUO72505.1"/>
    <property type="molecule type" value="Genomic_DNA"/>
</dbReference>
<proteinExistence type="inferred from homology"/>
<evidence type="ECO:0000256" key="5">
    <source>
        <dbReference type="ARBA" id="ARBA00022692"/>
    </source>
</evidence>
<name>A0A432Z3Q5_9GAMM</name>
<evidence type="ECO:0000256" key="11">
    <source>
        <dbReference type="PROSITE-ProRule" id="PRU01360"/>
    </source>
</evidence>
<keyword evidence="5 11" id="KW-0812">Transmembrane</keyword>
<evidence type="ECO:0000259" key="13">
    <source>
        <dbReference type="Pfam" id="PF00593"/>
    </source>
</evidence>
<feature type="domain" description="TonB-dependent receptor plug" evidence="14">
    <location>
        <begin position="53"/>
        <end position="160"/>
    </location>
</feature>
<dbReference type="GO" id="GO:0009279">
    <property type="term" value="C:cell outer membrane"/>
    <property type="evidence" value="ECO:0007669"/>
    <property type="project" value="UniProtKB-SubCell"/>
</dbReference>
<keyword evidence="2 11" id="KW-0813">Transport</keyword>
<dbReference type="CDD" id="cd01347">
    <property type="entry name" value="ligand_gated_channel"/>
    <property type="match status" value="1"/>
</dbReference>
<dbReference type="PANTHER" id="PTHR32552:SF81">
    <property type="entry name" value="TONB-DEPENDENT OUTER MEMBRANE RECEPTOR"/>
    <property type="match status" value="1"/>
</dbReference>
<dbReference type="InterPro" id="IPR000531">
    <property type="entry name" value="Beta-barrel_TonB"/>
</dbReference>
<dbReference type="Proteomes" id="UP000287022">
    <property type="component" value="Unassembled WGS sequence"/>
</dbReference>
<evidence type="ECO:0000256" key="4">
    <source>
        <dbReference type="ARBA" id="ARBA00022496"/>
    </source>
</evidence>
<evidence type="ECO:0000256" key="2">
    <source>
        <dbReference type="ARBA" id="ARBA00022448"/>
    </source>
</evidence>
<dbReference type="RefSeq" id="WP_026860305.1">
    <property type="nucleotide sequence ID" value="NZ_JAHVIQ010000001.1"/>
</dbReference>
<evidence type="ECO:0000256" key="10">
    <source>
        <dbReference type="ARBA" id="ARBA00023237"/>
    </source>
</evidence>
<accession>A0A432Z3Q5</accession>
<evidence type="ECO:0000256" key="1">
    <source>
        <dbReference type="ARBA" id="ARBA00004571"/>
    </source>
</evidence>
<evidence type="ECO:0000256" key="3">
    <source>
        <dbReference type="ARBA" id="ARBA00022452"/>
    </source>
</evidence>
<keyword evidence="15" id="KW-0675">Receptor</keyword>
<dbReference type="Pfam" id="PF07715">
    <property type="entry name" value="Plug"/>
    <property type="match status" value="1"/>
</dbReference>
<evidence type="ECO:0000313" key="16">
    <source>
        <dbReference type="Proteomes" id="UP000287022"/>
    </source>
</evidence>
<dbReference type="AlphaFoldDB" id="A0A432Z3Q5"/>
<keyword evidence="8 12" id="KW-0798">TonB box</keyword>
<reference evidence="16" key="1">
    <citation type="journal article" date="2018" name="Front. Microbiol.">
        <title>Genome-Based Analysis Reveals the Taxonomy and Diversity of the Family Idiomarinaceae.</title>
        <authorList>
            <person name="Liu Y."/>
            <person name="Lai Q."/>
            <person name="Shao Z."/>
        </authorList>
    </citation>
    <scope>NUCLEOTIDE SEQUENCE [LARGE SCALE GENOMIC DNA]</scope>
    <source>
        <strain evidence="16">c121</strain>
    </source>
</reference>